<dbReference type="Proteomes" id="UP000078540">
    <property type="component" value="Unassembled WGS sequence"/>
</dbReference>
<evidence type="ECO:0000313" key="2">
    <source>
        <dbReference type="Proteomes" id="UP000078540"/>
    </source>
</evidence>
<proteinExistence type="predicted"/>
<accession>A0A195BL63</accession>
<dbReference type="AlphaFoldDB" id="A0A195BL63"/>
<protein>
    <submittedName>
        <fullName evidence="1">Uncharacterized protein</fullName>
    </submittedName>
</protein>
<organism evidence="1 2">
    <name type="scientific">Atta colombica</name>
    <dbReference type="NCBI Taxonomy" id="520822"/>
    <lineage>
        <taxon>Eukaryota</taxon>
        <taxon>Metazoa</taxon>
        <taxon>Ecdysozoa</taxon>
        <taxon>Arthropoda</taxon>
        <taxon>Hexapoda</taxon>
        <taxon>Insecta</taxon>
        <taxon>Pterygota</taxon>
        <taxon>Neoptera</taxon>
        <taxon>Endopterygota</taxon>
        <taxon>Hymenoptera</taxon>
        <taxon>Apocrita</taxon>
        <taxon>Aculeata</taxon>
        <taxon>Formicoidea</taxon>
        <taxon>Formicidae</taxon>
        <taxon>Myrmicinae</taxon>
        <taxon>Atta</taxon>
    </lineage>
</organism>
<name>A0A195BL63_9HYME</name>
<evidence type="ECO:0000313" key="1">
    <source>
        <dbReference type="EMBL" id="KYM86407.1"/>
    </source>
</evidence>
<gene>
    <name evidence="1" type="ORF">ALC53_04107</name>
</gene>
<dbReference type="EMBL" id="KQ976441">
    <property type="protein sequence ID" value="KYM86407.1"/>
    <property type="molecule type" value="Genomic_DNA"/>
</dbReference>
<reference evidence="1 2" key="1">
    <citation type="submission" date="2015-09" db="EMBL/GenBank/DDBJ databases">
        <title>Atta colombica WGS genome.</title>
        <authorList>
            <person name="Nygaard S."/>
            <person name="Hu H."/>
            <person name="Boomsma J."/>
            <person name="Zhang G."/>
        </authorList>
    </citation>
    <scope>NUCLEOTIDE SEQUENCE [LARGE SCALE GENOMIC DNA]</scope>
    <source>
        <strain evidence="1">Treedump-2</strain>
        <tissue evidence="1">Whole body</tissue>
    </source>
</reference>
<sequence>MYIAQSRYTLCKKSDPVSLPIKRNMLCVQTYMCRYCNRNATKVCPVPRALSPWYSTTYEHANYPKEFASVHSFRVSKDLPLSVISFREFSSRISVRQKLHHCVNAIIKREEHYYGLCN</sequence>
<keyword evidence="2" id="KW-1185">Reference proteome</keyword>